<evidence type="ECO:0000313" key="2">
    <source>
        <dbReference type="Proteomes" id="UP000053766"/>
    </source>
</evidence>
<dbReference type="PANTHER" id="PTHR13170:SF16">
    <property type="entry name" value="PROTEIN O-GLCNACASE"/>
    <property type="match status" value="1"/>
</dbReference>
<dbReference type="InterPro" id="IPR051822">
    <property type="entry name" value="Glycosyl_Hydrolase_84"/>
</dbReference>
<reference evidence="1 2" key="1">
    <citation type="submission" date="2013-11" db="EMBL/GenBank/DDBJ databases">
        <title>Draft genome of the bovine lungworm Dictyocaulus viviparus.</title>
        <authorList>
            <person name="Mitreva M."/>
        </authorList>
    </citation>
    <scope>NUCLEOTIDE SEQUENCE [LARGE SCALE GENOMIC DNA]</scope>
    <source>
        <strain evidence="1 2">HannoverDv2000</strain>
    </source>
</reference>
<dbReference type="Gene3D" id="3.40.630.30">
    <property type="match status" value="1"/>
</dbReference>
<dbReference type="EMBL" id="KN716698">
    <property type="protein sequence ID" value="KJH42183.1"/>
    <property type="molecule type" value="Genomic_DNA"/>
</dbReference>
<protein>
    <submittedName>
        <fullName evidence="1">Uncharacterized protein</fullName>
    </submittedName>
</protein>
<dbReference type="OrthoDB" id="9975416at2759"/>
<accession>A0A0D8XC72</accession>
<dbReference type="GO" id="GO:0016231">
    <property type="term" value="F:beta-N-acetylglucosaminidase activity"/>
    <property type="evidence" value="ECO:0007669"/>
    <property type="project" value="TreeGrafter"/>
</dbReference>
<reference evidence="2" key="2">
    <citation type="journal article" date="2016" name="Sci. Rep.">
        <title>Dictyocaulus viviparus genome, variome and transcriptome elucidate lungworm biology and support future intervention.</title>
        <authorList>
            <person name="McNulty S.N."/>
            <person name="Strube C."/>
            <person name="Rosa B.A."/>
            <person name="Martin J.C."/>
            <person name="Tyagi R."/>
            <person name="Choi Y.J."/>
            <person name="Wang Q."/>
            <person name="Hallsworth Pepin K."/>
            <person name="Zhang X."/>
            <person name="Ozersky P."/>
            <person name="Wilson R.K."/>
            <person name="Sternberg P.W."/>
            <person name="Gasser R.B."/>
            <person name="Mitreva M."/>
        </authorList>
    </citation>
    <scope>NUCLEOTIDE SEQUENCE [LARGE SCALE GENOMIC DNA]</scope>
    <source>
        <strain evidence="2">HannoverDv2000</strain>
    </source>
</reference>
<dbReference type="STRING" id="29172.A0A0D8XC72"/>
<gene>
    <name evidence="1" type="ORF">DICVIV_11823</name>
</gene>
<keyword evidence="2" id="KW-1185">Reference proteome</keyword>
<dbReference type="GO" id="GO:0009100">
    <property type="term" value="P:glycoprotein metabolic process"/>
    <property type="evidence" value="ECO:0007669"/>
    <property type="project" value="TreeGrafter"/>
</dbReference>
<proteinExistence type="predicted"/>
<name>A0A0D8XC72_DICVI</name>
<dbReference type="AlphaFoldDB" id="A0A0D8XC72"/>
<sequence>MSELKIAYVVDEDQISMLVDIFYLPFECGRRACELLERFLWLYRNAVVMNRSKLAEGIMDRAQEEWLQKFHDLNGSIQVVNSFFKNIVDCPNKALVSELIPYIWDAHGSCSVLLGLARWMKQGFVTVKPHDVLNLWNNDREDEPWMIGGGFLSECARLVAPQGPIMHLFNNRTLLPLSIMNYEIRPYTAADLDFLASLAITCIDEPNHSAIQRKELFLDRFVIPLLETSSQYCFLAQEVISCHENKLISSVAAHPNAHSLFDHIPMYISSLKAKYTSRKDNDFNVDHIDKWYPHVPDNIFDQYPAWLDARLLVDAYDSVPTRKLVQVAAAALYTNGCSGMFVTIPINSEDHVDFFSRIGFAELGKSLDGQFTMLGHLLSVNEDEHFKK</sequence>
<organism evidence="1 2">
    <name type="scientific">Dictyocaulus viviparus</name>
    <name type="common">Bovine lungworm</name>
    <dbReference type="NCBI Taxonomy" id="29172"/>
    <lineage>
        <taxon>Eukaryota</taxon>
        <taxon>Metazoa</taxon>
        <taxon>Ecdysozoa</taxon>
        <taxon>Nematoda</taxon>
        <taxon>Chromadorea</taxon>
        <taxon>Rhabditida</taxon>
        <taxon>Rhabditina</taxon>
        <taxon>Rhabditomorpha</taxon>
        <taxon>Strongyloidea</taxon>
        <taxon>Metastrongylidae</taxon>
        <taxon>Dictyocaulus</taxon>
    </lineage>
</organism>
<dbReference type="Proteomes" id="UP000053766">
    <property type="component" value="Unassembled WGS sequence"/>
</dbReference>
<dbReference type="Gene3D" id="1.20.58.240">
    <property type="entry name" value="STAT, domain 1"/>
    <property type="match status" value="1"/>
</dbReference>
<dbReference type="PANTHER" id="PTHR13170">
    <property type="entry name" value="O-GLCNACASE"/>
    <property type="match status" value="1"/>
</dbReference>
<evidence type="ECO:0000313" key="1">
    <source>
        <dbReference type="EMBL" id="KJH42183.1"/>
    </source>
</evidence>